<gene>
    <name evidence="14" type="ORF">HIM_06094</name>
</gene>
<dbReference type="CDD" id="cd00223">
    <property type="entry name" value="TOPRIM_TopoIIB_SPO"/>
    <property type="match status" value="1"/>
</dbReference>
<evidence type="ECO:0000256" key="6">
    <source>
        <dbReference type="ARBA" id="ARBA00022842"/>
    </source>
</evidence>
<dbReference type="InterPro" id="IPR034136">
    <property type="entry name" value="TOPRIM_Topo6A/Spo11"/>
</dbReference>
<dbReference type="PROSITE" id="PS52041">
    <property type="entry name" value="TOPO_IIB"/>
    <property type="match status" value="1"/>
</dbReference>
<dbReference type="EMBL" id="KQ030525">
    <property type="protein sequence ID" value="KJZ74498.1"/>
    <property type="molecule type" value="Genomic_DNA"/>
</dbReference>
<organism evidence="14 15">
    <name type="scientific">Hirsutella minnesotensis 3608</name>
    <dbReference type="NCBI Taxonomy" id="1043627"/>
    <lineage>
        <taxon>Eukaryota</taxon>
        <taxon>Fungi</taxon>
        <taxon>Dikarya</taxon>
        <taxon>Ascomycota</taxon>
        <taxon>Pezizomycotina</taxon>
        <taxon>Sordariomycetes</taxon>
        <taxon>Hypocreomycetidae</taxon>
        <taxon>Hypocreales</taxon>
        <taxon>Ophiocordycipitaceae</taxon>
        <taxon>Hirsutella</taxon>
    </lineage>
</organism>
<comment type="catalytic activity">
    <reaction evidence="1 10">
        <text>ATP-dependent breakage, passage and rejoining of double-stranded DNA.</text>
        <dbReference type="EC" id="5.6.2.2"/>
    </reaction>
</comment>
<feature type="domain" description="Spo11/DNA topoisomerase VI subunit A N-terminal" evidence="12">
    <location>
        <begin position="6"/>
        <end position="41"/>
    </location>
</feature>
<dbReference type="InterPro" id="IPR036388">
    <property type="entry name" value="WH-like_DNA-bd_sf"/>
</dbReference>
<keyword evidence="15" id="KW-1185">Reference proteome</keyword>
<dbReference type="Gene3D" id="3.40.1360.10">
    <property type="match status" value="1"/>
</dbReference>
<evidence type="ECO:0000313" key="15">
    <source>
        <dbReference type="Proteomes" id="UP000054481"/>
    </source>
</evidence>
<dbReference type="InterPro" id="IPR036078">
    <property type="entry name" value="Spo11/TopoVI_A_sf"/>
</dbReference>
<dbReference type="GO" id="GO:0000228">
    <property type="term" value="C:nuclear chromosome"/>
    <property type="evidence" value="ECO:0007669"/>
    <property type="project" value="TreeGrafter"/>
</dbReference>
<dbReference type="InterPro" id="IPR002815">
    <property type="entry name" value="Spo11/TopoVI_A"/>
</dbReference>
<evidence type="ECO:0000256" key="5">
    <source>
        <dbReference type="ARBA" id="ARBA00022723"/>
    </source>
</evidence>
<evidence type="ECO:0000256" key="9">
    <source>
        <dbReference type="ARBA" id="ARBA00023235"/>
    </source>
</evidence>
<name>A0A0F7ZUA0_9HYPO</name>
<evidence type="ECO:0000256" key="3">
    <source>
        <dbReference type="ARBA" id="ARBA00006559"/>
    </source>
</evidence>
<dbReference type="Pfam" id="PF21180">
    <property type="entry name" value="TOP6A-Spo11_Toprim"/>
    <property type="match status" value="1"/>
</dbReference>
<dbReference type="Pfam" id="PF04406">
    <property type="entry name" value="TP6A_N"/>
    <property type="match status" value="1"/>
</dbReference>
<feature type="region of interest" description="Disordered" evidence="11">
    <location>
        <begin position="197"/>
        <end position="233"/>
    </location>
</feature>
<keyword evidence="6" id="KW-0460">Magnesium</keyword>
<accession>A0A0F7ZUA0</accession>
<keyword evidence="9 10" id="KW-0413">Isomerase</keyword>
<evidence type="ECO:0000313" key="14">
    <source>
        <dbReference type="EMBL" id="KJZ74498.1"/>
    </source>
</evidence>
<dbReference type="GO" id="GO:0003677">
    <property type="term" value="F:DNA binding"/>
    <property type="evidence" value="ECO:0007669"/>
    <property type="project" value="UniProtKB-UniRule"/>
</dbReference>
<evidence type="ECO:0000256" key="8">
    <source>
        <dbReference type="ARBA" id="ARBA00023125"/>
    </source>
</evidence>
<evidence type="ECO:0000256" key="7">
    <source>
        <dbReference type="ARBA" id="ARBA00023029"/>
    </source>
</evidence>
<dbReference type="GO" id="GO:0000706">
    <property type="term" value="P:meiotic DNA double-strand break processing"/>
    <property type="evidence" value="ECO:0007669"/>
    <property type="project" value="TreeGrafter"/>
</dbReference>
<dbReference type="PRINTS" id="PR01550">
    <property type="entry name" value="TOP6AFAMILY"/>
</dbReference>
<dbReference type="GO" id="GO:0046872">
    <property type="term" value="F:metal ion binding"/>
    <property type="evidence" value="ECO:0007669"/>
    <property type="project" value="UniProtKB-KW"/>
</dbReference>
<keyword evidence="8 10" id="KW-0238">DNA-binding</keyword>
<dbReference type="AlphaFoldDB" id="A0A0F7ZUA0"/>
<dbReference type="InterPro" id="IPR013049">
    <property type="entry name" value="Spo11/TopoVI_A_N"/>
</dbReference>
<feature type="domain" description="Topoisomerase 6 subunit A/Spo11 TOPRIM" evidence="13">
    <location>
        <begin position="91"/>
        <end position="246"/>
    </location>
</feature>
<dbReference type="GO" id="GO:0007131">
    <property type="term" value="P:reciprocal meiotic recombination"/>
    <property type="evidence" value="ECO:0007669"/>
    <property type="project" value="TreeGrafter"/>
</dbReference>
<sequence length="310" mass="34100">MSTRSQIFYQHQELFEKQRVVDELVDDLALTFGVHRDALNIVASAKGLIFGPLTIRFNDDTTAIASVGDVGTPVPSIRSISTVSCQRARWILVIEKDATFRTLTSSRYHETSAIGPGLLVTAKGYPDVMTQSFLQYMHEHSPRLPILVLTDFDPDGLNIFRCYRFGADAGAADPTAQNPGVRHLGVNARHIQDLASAETDVPESSQFTQQGSSQSSSQGIASRTAMSSNHCRDPVTLLTSRDRRLASSILVRLSSTPTDDPELDQLKRELQVMLMLGVKAEIQWLDDAGDLAEWLDENIAQALSLFAAQI</sequence>
<dbReference type="SUPFAM" id="SSF56726">
    <property type="entry name" value="DNA topoisomerase IV, alpha subunit"/>
    <property type="match status" value="1"/>
</dbReference>
<dbReference type="GO" id="GO:0005524">
    <property type="term" value="F:ATP binding"/>
    <property type="evidence" value="ECO:0007669"/>
    <property type="project" value="InterPro"/>
</dbReference>
<feature type="active site" description="O-(5'-phospho-DNA)-tyrosine intermediate" evidence="10">
    <location>
        <position position="9"/>
    </location>
</feature>
<evidence type="ECO:0000256" key="2">
    <source>
        <dbReference type="ARBA" id="ARBA00001946"/>
    </source>
</evidence>
<comment type="similarity">
    <text evidence="3 10">Belongs to the TOP6A family.</text>
</comment>
<evidence type="ECO:0000259" key="12">
    <source>
        <dbReference type="Pfam" id="PF04406"/>
    </source>
</evidence>
<evidence type="ECO:0000256" key="11">
    <source>
        <dbReference type="SAM" id="MobiDB-lite"/>
    </source>
</evidence>
<dbReference type="OrthoDB" id="5377392at2759"/>
<dbReference type="Gene3D" id="1.10.10.10">
    <property type="entry name" value="Winged helix-like DNA-binding domain superfamily/Winged helix DNA-binding domain"/>
    <property type="match status" value="1"/>
</dbReference>
<feature type="compositionally biased region" description="Polar residues" evidence="11">
    <location>
        <begin position="219"/>
        <end position="229"/>
    </location>
</feature>
<dbReference type="EC" id="5.6.2.2" evidence="4"/>
<evidence type="ECO:0000256" key="1">
    <source>
        <dbReference type="ARBA" id="ARBA00000185"/>
    </source>
</evidence>
<evidence type="ECO:0000259" key="13">
    <source>
        <dbReference type="Pfam" id="PF21180"/>
    </source>
</evidence>
<dbReference type="PANTHER" id="PTHR10848:SF0">
    <property type="entry name" value="MEIOTIC RECOMBINATION PROTEIN SPO11"/>
    <property type="match status" value="1"/>
</dbReference>
<keyword evidence="7 10" id="KW-0799">Topoisomerase</keyword>
<dbReference type="PANTHER" id="PTHR10848">
    <property type="entry name" value="MEIOTIC RECOMBINATION PROTEIN SPO11"/>
    <property type="match status" value="1"/>
</dbReference>
<evidence type="ECO:0000256" key="10">
    <source>
        <dbReference type="PROSITE-ProRule" id="PRU01385"/>
    </source>
</evidence>
<evidence type="ECO:0000256" key="4">
    <source>
        <dbReference type="ARBA" id="ARBA00012895"/>
    </source>
</evidence>
<dbReference type="GO" id="GO:0003918">
    <property type="term" value="F:DNA topoisomerase type II (double strand cut, ATP-hydrolyzing) activity"/>
    <property type="evidence" value="ECO:0007669"/>
    <property type="project" value="UniProtKB-UniRule"/>
</dbReference>
<dbReference type="GO" id="GO:0042138">
    <property type="term" value="P:meiotic DNA double-strand break formation"/>
    <property type="evidence" value="ECO:0007669"/>
    <property type="project" value="TreeGrafter"/>
</dbReference>
<feature type="compositionally biased region" description="Low complexity" evidence="11">
    <location>
        <begin position="204"/>
        <end position="218"/>
    </location>
</feature>
<reference evidence="14 15" key="1">
    <citation type="journal article" date="2014" name="Genome Biol. Evol.">
        <title>Comparative genomics and transcriptomics analyses reveal divergent lifestyle features of nematode endoparasitic fungus Hirsutella minnesotensis.</title>
        <authorList>
            <person name="Lai Y."/>
            <person name="Liu K."/>
            <person name="Zhang X."/>
            <person name="Zhang X."/>
            <person name="Li K."/>
            <person name="Wang N."/>
            <person name="Shu C."/>
            <person name="Wu Y."/>
            <person name="Wang C."/>
            <person name="Bushley K.E."/>
            <person name="Xiang M."/>
            <person name="Liu X."/>
        </authorList>
    </citation>
    <scope>NUCLEOTIDE SEQUENCE [LARGE SCALE GENOMIC DNA]</scope>
    <source>
        <strain evidence="14 15">3608</strain>
    </source>
</reference>
<comment type="cofactor">
    <cofactor evidence="2">
        <name>Mg(2+)</name>
        <dbReference type="ChEBI" id="CHEBI:18420"/>
    </cofactor>
</comment>
<protein>
    <recommendedName>
        <fullName evidence="4">DNA topoisomerase (ATP-hydrolyzing)</fullName>
        <ecNumber evidence="4">5.6.2.2</ecNumber>
    </recommendedName>
</protein>
<keyword evidence="5" id="KW-0479">Metal-binding</keyword>
<proteinExistence type="inferred from homology"/>
<dbReference type="Proteomes" id="UP000054481">
    <property type="component" value="Unassembled WGS sequence"/>
</dbReference>